<evidence type="ECO:0000256" key="5">
    <source>
        <dbReference type="ARBA" id="ARBA00023128"/>
    </source>
</evidence>
<dbReference type="PANTHER" id="PTHR36091">
    <property type="entry name" value="ALTERED INHERITANCE OF MITOCHONDRIA PROTEIN 9, MITOCHONDRIAL"/>
    <property type="match status" value="1"/>
</dbReference>
<dbReference type="GO" id="GO:0005739">
    <property type="term" value="C:mitochondrion"/>
    <property type="evidence" value="ECO:0007669"/>
    <property type="project" value="UniProtKB-SubCell"/>
</dbReference>
<keyword evidence="4" id="KW-0809">Transit peptide</keyword>
<sequence>MRESTFALNEAFLFTFDNNSEAIVRIPFHIIGPIHLVTASEVATMDFIRTVLKILAPRVLSWCSKANSTPVGSAFIIMEEMLGVSLRGRWFAPPGAREMVAMVQDVLSLEDRFFKARFASFGSLYDKHDVSPDLHDEKLCSDDSETREGEDRFRIGPGAQPVFGVENAGISTLIVGLVHEAQWFWRDHS</sequence>
<organism evidence="7 8">
    <name type="scientific">Hydnum rufescens UP504</name>
    <dbReference type="NCBI Taxonomy" id="1448309"/>
    <lineage>
        <taxon>Eukaryota</taxon>
        <taxon>Fungi</taxon>
        <taxon>Dikarya</taxon>
        <taxon>Basidiomycota</taxon>
        <taxon>Agaricomycotina</taxon>
        <taxon>Agaricomycetes</taxon>
        <taxon>Cantharellales</taxon>
        <taxon>Hydnaceae</taxon>
        <taxon>Hydnum</taxon>
    </lineage>
</organism>
<evidence type="ECO:0000256" key="2">
    <source>
        <dbReference type="ARBA" id="ARBA00005543"/>
    </source>
</evidence>
<dbReference type="InterPro" id="IPR011009">
    <property type="entry name" value="Kinase-like_dom_sf"/>
</dbReference>
<dbReference type="EMBL" id="MU129013">
    <property type="protein sequence ID" value="KAF9510646.1"/>
    <property type="molecule type" value="Genomic_DNA"/>
</dbReference>
<gene>
    <name evidence="7" type="ORF">BS47DRAFT_58761</name>
</gene>
<protein>
    <recommendedName>
        <fullName evidence="3">Altered inheritance of mitochondria protein 9, mitochondrial</fullName>
    </recommendedName>
    <alternativeName>
        <fullName evidence="6">Found in mitochondrial proteome protein 29</fullName>
    </alternativeName>
</protein>
<evidence type="ECO:0000313" key="7">
    <source>
        <dbReference type="EMBL" id="KAF9510646.1"/>
    </source>
</evidence>
<evidence type="ECO:0000256" key="3">
    <source>
        <dbReference type="ARBA" id="ARBA00016197"/>
    </source>
</evidence>
<accession>A0A9P6ATN8</accession>
<dbReference type="Proteomes" id="UP000886523">
    <property type="component" value="Unassembled WGS sequence"/>
</dbReference>
<keyword evidence="8" id="KW-1185">Reference proteome</keyword>
<dbReference type="SUPFAM" id="SSF56112">
    <property type="entry name" value="Protein kinase-like (PK-like)"/>
    <property type="match status" value="1"/>
</dbReference>
<dbReference type="InterPro" id="IPR051035">
    <property type="entry name" value="Mito_inheritance_9"/>
</dbReference>
<comment type="caution">
    <text evidence="7">The sequence shown here is derived from an EMBL/GenBank/DDBJ whole genome shotgun (WGS) entry which is preliminary data.</text>
</comment>
<keyword evidence="5" id="KW-0496">Mitochondrion</keyword>
<evidence type="ECO:0000256" key="6">
    <source>
        <dbReference type="ARBA" id="ARBA00031849"/>
    </source>
</evidence>
<evidence type="ECO:0000256" key="1">
    <source>
        <dbReference type="ARBA" id="ARBA00004173"/>
    </source>
</evidence>
<name>A0A9P6ATN8_9AGAM</name>
<reference evidence="7" key="1">
    <citation type="journal article" date="2020" name="Nat. Commun.">
        <title>Large-scale genome sequencing of mycorrhizal fungi provides insights into the early evolution of symbiotic traits.</title>
        <authorList>
            <person name="Miyauchi S."/>
            <person name="Kiss E."/>
            <person name="Kuo A."/>
            <person name="Drula E."/>
            <person name="Kohler A."/>
            <person name="Sanchez-Garcia M."/>
            <person name="Morin E."/>
            <person name="Andreopoulos B."/>
            <person name="Barry K.W."/>
            <person name="Bonito G."/>
            <person name="Buee M."/>
            <person name="Carver A."/>
            <person name="Chen C."/>
            <person name="Cichocki N."/>
            <person name="Clum A."/>
            <person name="Culley D."/>
            <person name="Crous P.W."/>
            <person name="Fauchery L."/>
            <person name="Girlanda M."/>
            <person name="Hayes R.D."/>
            <person name="Keri Z."/>
            <person name="LaButti K."/>
            <person name="Lipzen A."/>
            <person name="Lombard V."/>
            <person name="Magnuson J."/>
            <person name="Maillard F."/>
            <person name="Murat C."/>
            <person name="Nolan M."/>
            <person name="Ohm R.A."/>
            <person name="Pangilinan J."/>
            <person name="Pereira M.F."/>
            <person name="Perotto S."/>
            <person name="Peter M."/>
            <person name="Pfister S."/>
            <person name="Riley R."/>
            <person name="Sitrit Y."/>
            <person name="Stielow J.B."/>
            <person name="Szollosi G."/>
            <person name="Zifcakova L."/>
            <person name="Stursova M."/>
            <person name="Spatafora J.W."/>
            <person name="Tedersoo L."/>
            <person name="Vaario L.M."/>
            <person name="Yamada A."/>
            <person name="Yan M."/>
            <person name="Wang P."/>
            <person name="Xu J."/>
            <person name="Bruns T."/>
            <person name="Baldrian P."/>
            <person name="Vilgalys R."/>
            <person name="Dunand C."/>
            <person name="Henrissat B."/>
            <person name="Grigoriev I.V."/>
            <person name="Hibbett D."/>
            <person name="Nagy L.G."/>
            <person name="Martin F.M."/>
        </authorList>
    </citation>
    <scope>NUCLEOTIDE SEQUENCE</scope>
    <source>
        <strain evidence="7">UP504</strain>
    </source>
</reference>
<comment type="subcellular location">
    <subcellularLocation>
        <location evidence="1">Mitochondrion</location>
    </subcellularLocation>
</comment>
<dbReference type="OrthoDB" id="2968323at2759"/>
<evidence type="ECO:0000313" key="8">
    <source>
        <dbReference type="Proteomes" id="UP000886523"/>
    </source>
</evidence>
<dbReference type="PANTHER" id="PTHR36091:SF1">
    <property type="entry name" value="ALTERED INHERITANCE OF MITOCHONDRIA PROTEIN 9, MITOCHONDRIAL"/>
    <property type="match status" value="1"/>
</dbReference>
<comment type="similarity">
    <text evidence="2">Belongs to the AIM9 family.</text>
</comment>
<proteinExistence type="inferred from homology"/>
<evidence type="ECO:0000256" key="4">
    <source>
        <dbReference type="ARBA" id="ARBA00022946"/>
    </source>
</evidence>
<dbReference type="AlphaFoldDB" id="A0A9P6ATN8"/>